<dbReference type="GeneID" id="62201874"/>
<keyword evidence="1" id="KW-0732">Signal</keyword>
<evidence type="ECO:0008006" key="4">
    <source>
        <dbReference type="Google" id="ProtNLM"/>
    </source>
</evidence>
<evidence type="ECO:0000256" key="1">
    <source>
        <dbReference type="SAM" id="SignalP"/>
    </source>
</evidence>
<dbReference type="EMBL" id="JAAABM010000004">
    <property type="protein sequence ID" value="KAF7678268.1"/>
    <property type="molecule type" value="Genomic_DNA"/>
</dbReference>
<evidence type="ECO:0000313" key="2">
    <source>
        <dbReference type="EMBL" id="KAF7678268.1"/>
    </source>
</evidence>
<proteinExistence type="predicted"/>
<gene>
    <name evidence="2" type="ORF">GT037_003649</name>
</gene>
<dbReference type="Proteomes" id="UP000596902">
    <property type="component" value="Unassembled WGS sequence"/>
</dbReference>
<protein>
    <recommendedName>
        <fullName evidence="4">Secreted protein</fullName>
    </recommendedName>
</protein>
<organism evidence="2 3">
    <name type="scientific">Alternaria burnsii</name>
    <dbReference type="NCBI Taxonomy" id="1187904"/>
    <lineage>
        <taxon>Eukaryota</taxon>
        <taxon>Fungi</taxon>
        <taxon>Dikarya</taxon>
        <taxon>Ascomycota</taxon>
        <taxon>Pezizomycotina</taxon>
        <taxon>Dothideomycetes</taxon>
        <taxon>Pleosporomycetidae</taxon>
        <taxon>Pleosporales</taxon>
        <taxon>Pleosporineae</taxon>
        <taxon>Pleosporaceae</taxon>
        <taxon>Alternaria</taxon>
        <taxon>Alternaria sect. Alternaria</taxon>
    </lineage>
</organism>
<dbReference type="RefSeq" id="XP_038788403.1">
    <property type="nucleotide sequence ID" value="XM_038928696.1"/>
</dbReference>
<reference evidence="2" key="1">
    <citation type="submission" date="2020-01" db="EMBL/GenBank/DDBJ databases">
        <authorList>
            <person name="Feng Z.H.Z."/>
        </authorList>
    </citation>
    <scope>NUCLEOTIDE SEQUENCE</scope>
    <source>
        <strain evidence="2">CBS107.38</strain>
    </source>
</reference>
<keyword evidence="3" id="KW-1185">Reference proteome</keyword>
<name>A0A8H7B825_9PLEO</name>
<dbReference type="AlphaFoldDB" id="A0A8H7B825"/>
<accession>A0A8H7B825</accession>
<feature type="signal peptide" evidence="1">
    <location>
        <begin position="1"/>
        <end position="20"/>
    </location>
</feature>
<sequence length="93" mass="10079">MQSISTIVVAFGLLASRVIATIALGNNANNILMRIYSDNSCSSVVIPSSPVNVWNGFNCKYCLSTDNSNRGRTVHFTNGSIYVDIVRVYGTDT</sequence>
<comment type="caution">
    <text evidence="2">The sequence shown here is derived from an EMBL/GenBank/DDBJ whole genome shotgun (WGS) entry which is preliminary data.</text>
</comment>
<feature type="chain" id="PRO_5034964971" description="Secreted protein" evidence="1">
    <location>
        <begin position="21"/>
        <end position="93"/>
    </location>
</feature>
<evidence type="ECO:0000313" key="3">
    <source>
        <dbReference type="Proteomes" id="UP000596902"/>
    </source>
</evidence>
<reference evidence="2" key="2">
    <citation type="submission" date="2020-08" db="EMBL/GenBank/DDBJ databases">
        <title>Draft Genome Sequence of Cumin Blight Pathogen Alternaria burnsii.</title>
        <authorList>
            <person name="Feng Z."/>
        </authorList>
    </citation>
    <scope>NUCLEOTIDE SEQUENCE</scope>
    <source>
        <strain evidence="2">CBS107.38</strain>
    </source>
</reference>